<organism evidence="2 3">
    <name type="scientific">Oceanobacillus sojae</name>
    <dbReference type="NCBI Taxonomy" id="582851"/>
    <lineage>
        <taxon>Bacteria</taxon>
        <taxon>Bacillati</taxon>
        <taxon>Bacillota</taxon>
        <taxon>Bacilli</taxon>
        <taxon>Bacillales</taxon>
        <taxon>Bacillaceae</taxon>
        <taxon>Oceanobacillus</taxon>
    </lineage>
</organism>
<keyword evidence="1" id="KW-0812">Transmembrane</keyword>
<dbReference type="GO" id="GO:0016020">
    <property type="term" value="C:membrane"/>
    <property type="evidence" value="ECO:0007669"/>
    <property type="project" value="InterPro"/>
</dbReference>
<evidence type="ECO:0000313" key="3">
    <source>
        <dbReference type="Proteomes" id="UP000321558"/>
    </source>
</evidence>
<dbReference type="InterPro" id="IPR003474">
    <property type="entry name" value="Glcn_transporter"/>
</dbReference>
<keyword evidence="3" id="KW-1185">Reference proteome</keyword>
<feature type="transmembrane region" description="Helical" evidence="1">
    <location>
        <begin position="29"/>
        <end position="51"/>
    </location>
</feature>
<proteinExistence type="predicted"/>
<sequence>MSSTGLILITILGIAVLLYLIMHSKMQAFLALLIASILIGLFTGMEPAFLLEVIEVGMGELWDL</sequence>
<evidence type="ECO:0000313" key="2">
    <source>
        <dbReference type="EMBL" id="GEN89270.1"/>
    </source>
</evidence>
<gene>
    <name evidence="2" type="ORF">OSO01_40090</name>
</gene>
<name>A0A511ZP89_9BACI</name>
<evidence type="ECO:0000256" key="1">
    <source>
        <dbReference type="SAM" id="Phobius"/>
    </source>
</evidence>
<dbReference type="AlphaFoldDB" id="A0A511ZP89"/>
<dbReference type="Pfam" id="PF02447">
    <property type="entry name" value="GntP_permease"/>
    <property type="match status" value="1"/>
</dbReference>
<keyword evidence="1" id="KW-0472">Membrane</keyword>
<reference evidence="2 3" key="1">
    <citation type="submission" date="2019-07" db="EMBL/GenBank/DDBJ databases">
        <title>Whole genome shotgun sequence of Oceanobacillus sojae NBRC 105379.</title>
        <authorList>
            <person name="Hosoyama A."/>
            <person name="Uohara A."/>
            <person name="Ohji S."/>
            <person name="Ichikawa N."/>
        </authorList>
    </citation>
    <scope>NUCLEOTIDE SEQUENCE [LARGE SCALE GENOMIC DNA]</scope>
    <source>
        <strain evidence="2 3">NBRC 105379</strain>
    </source>
</reference>
<protein>
    <submittedName>
        <fullName evidence="2">Uncharacterized protein</fullName>
    </submittedName>
</protein>
<keyword evidence="1" id="KW-1133">Transmembrane helix</keyword>
<accession>A0A511ZP89</accession>
<comment type="caution">
    <text evidence="2">The sequence shown here is derived from an EMBL/GenBank/DDBJ whole genome shotgun (WGS) entry which is preliminary data.</text>
</comment>
<feature type="transmembrane region" description="Helical" evidence="1">
    <location>
        <begin position="6"/>
        <end position="22"/>
    </location>
</feature>
<dbReference type="Proteomes" id="UP000321558">
    <property type="component" value="Unassembled WGS sequence"/>
</dbReference>
<dbReference type="GO" id="GO:0015128">
    <property type="term" value="F:gluconate transmembrane transporter activity"/>
    <property type="evidence" value="ECO:0007669"/>
    <property type="project" value="InterPro"/>
</dbReference>
<dbReference type="EMBL" id="BJYM01000020">
    <property type="protein sequence ID" value="GEN89270.1"/>
    <property type="molecule type" value="Genomic_DNA"/>
</dbReference>